<evidence type="ECO:0000256" key="6">
    <source>
        <dbReference type="SAM" id="MobiDB-lite"/>
    </source>
</evidence>
<proteinExistence type="predicted"/>
<dbReference type="PROSITE" id="PS00028">
    <property type="entry name" value="ZINC_FINGER_C2H2_1"/>
    <property type="match status" value="7"/>
</dbReference>
<protein>
    <submittedName>
        <fullName evidence="9">Gastrula zinc finger protein XlCGF26.1-like</fullName>
    </submittedName>
</protein>
<dbReference type="InterPro" id="IPR013087">
    <property type="entry name" value="Znf_C2H2_type"/>
</dbReference>
<keyword evidence="8" id="KW-1185">Reference proteome</keyword>
<dbReference type="InParanoid" id="A0A6J2YWY3"/>
<dbReference type="PANTHER" id="PTHR24403:SF107">
    <property type="entry name" value="ZINC FINGER PROTEIN 521"/>
    <property type="match status" value="1"/>
</dbReference>
<evidence type="ECO:0000259" key="7">
    <source>
        <dbReference type="PROSITE" id="PS50157"/>
    </source>
</evidence>
<evidence type="ECO:0000256" key="4">
    <source>
        <dbReference type="ARBA" id="ARBA00022833"/>
    </source>
</evidence>
<dbReference type="FunFam" id="3.30.160.60:FF:000100">
    <property type="entry name" value="Zinc finger 45-like"/>
    <property type="match status" value="2"/>
</dbReference>
<evidence type="ECO:0000256" key="5">
    <source>
        <dbReference type="PROSITE-ProRule" id="PRU00042"/>
    </source>
</evidence>
<dbReference type="KEGG" id="soy:115891468"/>
<evidence type="ECO:0000256" key="3">
    <source>
        <dbReference type="ARBA" id="ARBA00022771"/>
    </source>
</evidence>
<gene>
    <name evidence="9" type="primary">LOC115891468</name>
</gene>
<dbReference type="InterPro" id="IPR036236">
    <property type="entry name" value="Znf_C2H2_sf"/>
</dbReference>
<dbReference type="Pfam" id="PF13894">
    <property type="entry name" value="zf-C2H2_4"/>
    <property type="match status" value="1"/>
</dbReference>
<feature type="domain" description="C2H2-type" evidence="7">
    <location>
        <begin position="438"/>
        <end position="461"/>
    </location>
</feature>
<dbReference type="InterPro" id="IPR050688">
    <property type="entry name" value="Zinc_finger/UBP_domain"/>
</dbReference>
<accession>A0A6J2YWY3</accession>
<feature type="domain" description="C2H2-type" evidence="7">
    <location>
        <begin position="273"/>
        <end position="295"/>
    </location>
</feature>
<feature type="domain" description="C2H2-type" evidence="7">
    <location>
        <begin position="352"/>
        <end position="380"/>
    </location>
</feature>
<dbReference type="Proteomes" id="UP000504635">
    <property type="component" value="Unplaced"/>
</dbReference>
<dbReference type="GeneID" id="115891468"/>
<dbReference type="SUPFAM" id="SSF57667">
    <property type="entry name" value="beta-beta-alpha zinc fingers"/>
    <property type="match status" value="3"/>
</dbReference>
<evidence type="ECO:0000256" key="2">
    <source>
        <dbReference type="ARBA" id="ARBA00022737"/>
    </source>
</evidence>
<reference evidence="9" key="1">
    <citation type="submission" date="2025-08" db="UniProtKB">
        <authorList>
            <consortium name="RefSeq"/>
        </authorList>
    </citation>
    <scope>IDENTIFICATION</scope>
    <source>
        <tissue evidence="9">Gonads</tissue>
    </source>
</reference>
<keyword evidence="1" id="KW-0479">Metal-binding</keyword>
<dbReference type="OrthoDB" id="8823111at2759"/>
<name>A0A6J2YWY3_SITOR</name>
<dbReference type="GO" id="GO:0005634">
    <property type="term" value="C:nucleus"/>
    <property type="evidence" value="ECO:0007669"/>
    <property type="project" value="InterPro"/>
</dbReference>
<dbReference type="Gene3D" id="3.30.160.60">
    <property type="entry name" value="Classic Zinc Finger"/>
    <property type="match status" value="7"/>
</dbReference>
<feature type="domain" description="C2H2-type" evidence="7">
    <location>
        <begin position="410"/>
        <end position="437"/>
    </location>
</feature>
<organism evidence="8 9">
    <name type="scientific">Sitophilus oryzae</name>
    <name type="common">Rice weevil</name>
    <name type="synonym">Curculio oryzae</name>
    <dbReference type="NCBI Taxonomy" id="7048"/>
    <lineage>
        <taxon>Eukaryota</taxon>
        <taxon>Metazoa</taxon>
        <taxon>Ecdysozoa</taxon>
        <taxon>Arthropoda</taxon>
        <taxon>Hexapoda</taxon>
        <taxon>Insecta</taxon>
        <taxon>Pterygota</taxon>
        <taxon>Neoptera</taxon>
        <taxon>Endopterygota</taxon>
        <taxon>Coleoptera</taxon>
        <taxon>Polyphaga</taxon>
        <taxon>Cucujiformia</taxon>
        <taxon>Curculionidae</taxon>
        <taxon>Dryophthorinae</taxon>
        <taxon>Sitophilus</taxon>
    </lineage>
</organism>
<dbReference type="PROSITE" id="PS50157">
    <property type="entry name" value="ZINC_FINGER_C2H2_2"/>
    <property type="match status" value="7"/>
</dbReference>
<dbReference type="Pfam" id="PF13912">
    <property type="entry name" value="zf-C2H2_6"/>
    <property type="match status" value="1"/>
</dbReference>
<dbReference type="PANTHER" id="PTHR24403">
    <property type="entry name" value="ZINC FINGER PROTEIN"/>
    <property type="match status" value="1"/>
</dbReference>
<evidence type="ECO:0000256" key="1">
    <source>
        <dbReference type="ARBA" id="ARBA00022723"/>
    </source>
</evidence>
<feature type="domain" description="C2H2-type" evidence="7">
    <location>
        <begin position="160"/>
        <end position="187"/>
    </location>
</feature>
<dbReference type="SMART" id="SM00355">
    <property type="entry name" value="ZnF_C2H2"/>
    <property type="match status" value="11"/>
</dbReference>
<evidence type="ECO:0000313" key="9">
    <source>
        <dbReference type="RefSeq" id="XP_030767782.1"/>
    </source>
</evidence>
<sequence>MEEHQYCRLCLSRSAIYHSLLKHNGKEMLFALTGIEINSEISSTDSCAKCWLDLKLAYHIQQTFVEADKRFQDLGMQCPPKIEPVSPLHEPASLLHQPPSPQHEPSDNIESIESFTSLFQVQENPSIKNEVNDDDDDDLRRYPEVIFIQADEVDTIENSTVCPLCGLTFQNNDTFYNHISSHYNEPQHCTDCSLPLPSISAYWHHIETKHPKEMKKPYYCGKCKLSFRYRPFFDMHLLALHPAPIRRSPKPRIKKNHKKLIDDIDDELLNENLSCNQCNKVFYTKSTFRNHVKGHMRRACPICGAKITIYNLTKHVKLHKSGPAVCHLCGITAKNHESLRGHMYYTHSQKRLTCEECGRVFKKLYSYKMHIKKEHTGERTFTCDSCGKRFFTNYELNNHIKSRHLKQRPHICQYCQKGFSSRFAMKTHERQHTNEAPYVCEVCGEGFRQNVSLKAHRKSRHNIIENKTIECPTCGKMFVNNWALKSHIRSVHD</sequence>
<feature type="domain" description="C2H2-type" evidence="7">
    <location>
        <begin position="381"/>
        <end position="409"/>
    </location>
</feature>
<keyword evidence="2" id="KW-0677">Repeat</keyword>
<feature type="domain" description="C2H2-type" evidence="7">
    <location>
        <begin position="469"/>
        <end position="493"/>
    </location>
</feature>
<dbReference type="InterPro" id="IPR012934">
    <property type="entry name" value="Znf_AD"/>
</dbReference>
<dbReference type="GO" id="GO:0008270">
    <property type="term" value="F:zinc ion binding"/>
    <property type="evidence" value="ECO:0007669"/>
    <property type="project" value="UniProtKB-KW"/>
</dbReference>
<evidence type="ECO:0000313" key="8">
    <source>
        <dbReference type="Proteomes" id="UP000504635"/>
    </source>
</evidence>
<dbReference type="RefSeq" id="XP_030767782.1">
    <property type="nucleotide sequence ID" value="XM_030911922.1"/>
</dbReference>
<dbReference type="Pfam" id="PF00096">
    <property type="entry name" value="zf-C2H2"/>
    <property type="match status" value="5"/>
</dbReference>
<dbReference type="GO" id="GO:0010468">
    <property type="term" value="P:regulation of gene expression"/>
    <property type="evidence" value="ECO:0007669"/>
    <property type="project" value="TreeGrafter"/>
</dbReference>
<dbReference type="AlphaFoldDB" id="A0A6J2YWY3"/>
<keyword evidence="3 5" id="KW-0863">Zinc-finger</keyword>
<dbReference type="SMART" id="SM00868">
    <property type="entry name" value="zf-AD"/>
    <property type="match status" value="1"/>
</dbReference>
<keyword evidence="4" id="KW-0862">Zinc</keyword>
<feature type="region of interest" description="Disordered" evidence="6">
    <location>
        <begin position="87"/>
        <end position="108"/>
    </location>
</feature>